<evidence type="ECO:0000256" key="5">
    <source>
        <dbReference type="ARBA" id="ARBA00023242"/>
    </source>
</evidence>
<dbReference type="AlphaFoldDB" id="A0A368H4K9"/>
<protein>
    <submittedName>
        <fullName evidence="8">Transcription initiation factor IIA, gamma subunit, helical domain protein</fullName>
    </submittedName>
</protein>
<dbReference type="SUPFAM" id="SSF47396">
    <property type="entry name" value="Transcription factor IIA (TFIIA), alpha-helical domain"/>
    <property type="match status" value="1"/>
</dbReference>
<dbReference type="InterPro" id="IPR015872">
    <property type="entry name" value="TFIIA_gsu_N"/>
</dbReference>
<dbReference type="OrthoDB" id="586585at2759"/>
<dbReference type="PANTHER" id="PTHR10966">
    <property type="entry name" value="TRANSCRIPTION INITIATION FACTOR IIA SUBUNIT 2"/>
    <property type="match status" value="1"/>
</dbReference>
<feature type="domain" description="Transcription initiation factor IIA gamma subunit N-terminal" evidence="6">
    <location>
        <begin position="17"/>
        <end position="63"/>
    </location>
</feature>
<keyword evidence="8" id="KW-0648">Protein biosynthesis</keyword>
<keyword evidence="4" id="KW-0804">Transcription</keyword>
<proteinExistence type="inferred from homology"/>
<dbReference type="Proteomes" id="UP000252519">
    <property type="component" value="Unassembled WGS sequence"/>
</dbReference>
<accession>A0A368H4K9</accession>
<dbReference type="CDD" id="cd10014">
    <property type="entry name" value="TFIIA_gamma_C"/>
    <property type="match status" value="1"/>
</dbReference>
<dbReference type="GO" id="GO:0003743">
    <property type="term" value="F:translation initiation factor activity"/>
    <property type="evidence" value="ECO:0007669"/>
    <property type="project" value="UniProtKB-KW"/>
</dbReference>
<dbReference type="InterPro" id="IPR015871">
    <property type="entry name" value="TFIIA_gsu_C"/>
</dbReference>
<evidence type="ECO:0000256" key="2">
    <source>
        <dbReference type="ARBA" id="ARBA00007675"/>
    </source>
</evidence>
<evidence type="ECO:0000256" key="1">
    <source>
        <dbReference type="ARBA" id="ARBA00004123"/>
    </source>
</evidence>
<reference evidence="8 9" key="1">
    <citation type="submission" date="2014-10" db="EMBL/GenBank/DDBJ databases">
        <title>Draft genome of the hookworm Ancylostoma caninum.</title>
        <authorList>
            <person name="Mitreva M."/>
        </authorList>
    </citation>
    <scope>NUCLEOTIDE SEQUENCE [LARGE SCALE GENOMIC DNA]</scope>
    <source>
        <strain evidence="8 9">Baltimore</strain>
    </source>
</reference>
<evidence type="ECO:0000256" key="4">
    <source>
        <dbReference type="ARBA" id="ARBA00023163"/>
    </source>
</evidence>
<dbReference type="Pfam" id="PF02751">
    <property type="entry name" value="TFIIA_gamma_C"/>
    <property type="match status" value="1"/>
</dbReference>
<keyword evidence="8" id="KW-0396">Initiation factor</keyword>
<dbReference type="CDD" id="cd10145">
    <property type="entry name" value="TFIIA_gamma_N"/>
    <property type="match status" value="1"/>
</dbReference>
<keyword evidence="9" id="KW-1185">Reference proteome</keyword>
<comment type="subcellular location">
    <subcellularLocation>
        <location evidence="1">Nucleus</location>
    </subcellularLocation>
</comment>
<organism evidence="8 9">
    <name type="scientific">Ancylostoma caninum</name>
    <name type="common">Dog hookworm</name>
    <dbReference type="NCBI Taxonomy" id="29170"/>
    <lineage>
        <taxon>Eukaryota</taxon>
        <taxon>Metazoa</taxon>
        <taxon>Ecdysozoa</taxon>
        <taxon>Nematoda</taxon>
        <taxon>Chromadorea</taxon>
        <taxon>Rhabditida</taxon>
        <taxon>Rhabditina</taxon>
        <taxon>Rhabditomorpha</taxon>
        <taxon>Strongyloidea</taxon>
        <taxon>Ancylostomatidae</taxon>
        <taxon>Ancylostomatinae</taxon>
        <taxon>Ancylostoma</taxon>
    </lineage>
</organism>
<evidence type="ECO:0000256" key="3">
    <source>
        <dbReference type="ARBA" id="ARBA00023015"/>
    </source>
</evidence>
<gene>
    <name evidence="8" type="ORF">ANCCAN_03792</name>
</gene>
<feature type="domain" description="Transcription initiation factor IIA gamma subunit C-terminal" evidence="7">
    <location>
        <begin position="77"/>
        <end position="118"/>
    </location>
</feature>
<keyword evidence="3" id="KW-0805">Transcription regulation</keyword>
<sequence>MWRNFLKRSVAHFRLMSYIMYRETTLGVALTHTLDEFVEEGMISRALAAKVLAAFDANINKALAFKVKNKVQFKSEKLLAYRYCDNVWTIIMKGVEFHDVLWPVEYRVEKMKIVACEALARAMPPLTTATENEK</sequence>
<dbReference type="STRING" id="29170.A0A368H4K9"/>
<dbReference type="EMBL" id="JOJR01000026">
    <property type="protein sequence ID" value="RCN50187.1"/>
    <property type="molecule type" value="Genomic_DNA"/>
</dbReference>
<dbReference type="SUPFAM" id="SSF50784">
    <property type="entry name" value="Transcription factor IIA (TFIIA), beta-barrel domain"/>
    <property type="match status" value="1"/>
</dbReference>
<evidence type="ECO:0000313" key="9">
    <source>
        <dbReference type="Proteomes" id="UP000252519"/>
    </source>
</evidence>
<keyword evidence="5" id="KW-0539">Nucleus</keyword>
<dbReference type="InterPro" id="IPR003194">
    <property type="entry name" value="TFIIA_gsu"/>
</dbReference>
<dbReference type="Pfam" id="PF02268">
    <property type="entry name" value="TFIIA_gamma_N"/>
    <property type="match status" value="1"/>
</dbReference>
<dbReference type="GO" id="GO:0005672">
    <property type="term" value="C:transcription factor TFIIA complex"/>
    <property type="evidence" value="ECO:0007669"/>
    <property type="project" value="InterPro"/>
</dbReference>
<dbReference type="InterPro" id="IPR009083">
    <property type="entry name" value="TFIIA_a-hlx"/>
</dbReference>
<evidence type="ECO:0000313" key="8">
    <source>
        <dbReference type="EMBL" id="RCN50187.1"/>
    </source>
</evidence>
<evidence type="ECO:0000259" key="6">
    <source>
        <dbReference type="Pfam" id="PF02268"/>
    </source>
</evidence>
<comment type="similarity">
    <text evidence="2">Belongs to the TFIIA subunit 2 family.</text>
</comment>
<dbReference type="Gene3D" id="1.10.287.190">
    <property type="entry name" value="Transcription factor IIA gamma subunit, alpha-helical domain"/>
    <property type="match status" value="1"/>
</dbReference>
<dbReference type="InterPro" id="IPR009088">
    <property type="entry name" value="TFIIA_b-brl"/>
</dbReference>
<name>A0A368H4K9_ANCCA</name>
<comment type="caution">
    <text evidence="8">The sequence shown here is derived from an EMBL/GenBank/DDBJ whole genome shotgun (WGS) entry which is preliminary data.</text>
</comment>
<dbReference type="GO" id="GO:0006367">
    <property type="term" value="P:transcription initiation at RNA polymerase II promoter"/>
    <property type="evidence" value="ECO:0007669"/>
    <property type="project" value="InterPro"/>
</dbReference>
<dbReference type="Gene3D" id="2.30.18.10">
    <property type="entry name" value="Transcription factor IIA (TFIIA), beta-barrel domain"/>
    <property type="match status" value="1"/>
</dbReference>
<evidence type="ECO:0000259" key="7">
    <source>
        <dbReference type="Pfam" id="PF02751"/>
    </source>
</evidence>